<name>A0ABP7VVA8_9ACTN</name>
<evidence type="ECO:0000313" key="2">
    <source>
        <dbReference type="Proteomes" id="UP001499984"/>
    </source>
</evidence>
<dbReference type="Pfam" id="PF24689">
    <property type="entry name" value="TriTu"/>
    <property type="match status" value="1"/>
</dbReference>
<sequence length="107" mass="11611">MVHGEEILSVLRSWVAERATDLGTKGIALTLDESRIGADKPSLSLAVDGDESVGQLTVWGSGEAELEFSEIATGLARHEHRELNSVVDLRRALADLLRWSGESWGRG</sequence>
<gene>
    <name evidence="1" type="ORF">GCM10022233_60840</name>
</gene>
<proteinExistence type="predicted"/>
<dbReference type="Proteomes" id="UP001499984">
    <property type="component" value="Unassembled WGS sequence"/>
</dbReference>
<dbReference type="EMBL" id="BAAAZY010000018">
    <property type="protein sequence ID" value="GAA4074714.1"/>
    <property type="molecule type" value="Genomic_DNA"/>
</dbReference>
<keyword evidence="2" id="KW-1185">Reference proteome</keyword>
<accession>A0ABP7VVA8</accession>
<reference evidence="2" key="1">
    <citation type="journal article" date="2019" name="Int. J. Syst. Evol. Microbiol.">
        <title>The Global Catalogue of Microorganisms (GCM) 10K type strain sequencing project: providing services to taxonomists for standard genome sequencing and annotation.</title>
        <authorList>
            <consortium name="The Broad Institute Genomics Platform"/>
            <consortium name="The Broad Institute Genome Sequencing Center for Infectious Disease"/>
            <person name="Wu L."/>
            <person name="Ma J."/>
        </authorList>
    </citation>
    <scope>NUCLEOTIDE SEQUENCE [LARGE SCALE GENOMIC DNA]</scope>
    <source>
        <strain evidence="2">JCM 16925</strain>
    </source>
</reference>
<comment type="caution">
    <text evidence="1">The sequence shown here is derived from an EMBL/GenBank/DDBJ whole genome shotgun (WGS) entry which is preliminary data.</text>
</comment>
<evidence type="ECO:0000313" key="1">
    <source>
        <dbReference type="EMBL" id="GAA4074714.1"/>
    </source>
</evidence>
<dbReference type="InterPro" id="IPR057062">
    <property type="entry name" value="TriTu"/>
</dbReference>
<protein>
    <submittedName>
        <fullName evidence="1">Uncharacterized protein</fullName>
    </submittedName>
</protein>
<organism evidence="1 2">
    <name type="scientific">Streptomyces shaanxiensis</name>
    <dbReference type="NCBI Taxonomy" id="653357"/>
    <lineage>
        <taxon>Bacteria</taxon>
        <taxon>Bacillati</taxon>
        <taxon>Actinomycetota</taxon>
        <taxon>Actinomycetes</taxon>
        <taxon>Kitasatosporales</taxon>
        <taxon>Streptomycetaceae</taxon>
        <taxon>Streptomyces</taxon>
    </lineage>
</organism>